<evidence type="ECO:0000256" key="1">
    <source>
        <dbReference type="SAM" id="Phobius"/>
    </source>
</evidence>
<feature type="transmembrane region" description="Helical" evidence="1">
    <location>
        <begin position="117"/>
        <end position="136"/>
    </location>
</feature>
<evidence type="ECO:0000313" key="2">
    <source>
        <dbReference type="EMBL" id="PMC52277.1"/>
    </source>
</evidence>
<organism evidence="2 3">
    <name type="scientific">Gemella sanguinis</name>
    <dbReference type="NCBI Taxonomy" id="84135"/>
    <lineage>
        <taxon>Bacteria</taxon>
        <taxon>Bacillati</taxon>
        <taxon>Bacillota</taxon>
        <taxon>Bacilli</taxon>
        <taxon>Bacillales</taxon>
        <taxon>Gemellaceae</taxon>
        <taxon>Gemella</taxon>
    </lineage>
</organism>
<feature type="transmembrane region" description="Helical" evidence="1">
    <location>
        <begin position="307"/>
        <end position="330"/>
    </location>
</feature>
<dbReference type="EMBL" id="PNGT01000005">
    <property type="protein sequence ID" value="PMC52277.1"/>
    <property type="molecule type" value="Genomic_DNA"/>
</dbReference>
<sequence length="365" mass="43481">MNSNINEKEAELRHNNRIARALLNKLYFNINDLKTWQELFDLVKKNPEIDDDFWWELCKLDFTKIKYFPIKSLLAGMLNLKKDDPNISKIFDYIYFENTVYLEKYEERVKNNRIPTFIIYMAGMFGVAFFNAVNFILLFCAPLNFKEILFNLIVGCYLSGLVYEIIERQDLFKWEKPYFENSKFLMYKWAYIPIIIFYLYMNILLLYTQGANYNIEYKYKIFLTIYVVALFVCNSLFKLVNYSGFIYKFYVGLFKIILTLIWLSLICAYLFVNINYISLLLIIVTIIIFICFRSLKKVTIGRNLKLLFYPMTFFYLTYMMVLFAISLDFITTNYNIMGSFSILLYISGALAVVIRIFSSKSSVKF</sequence>
<keyword evidence="1" id="KW-1133">Transmembrane helix</keyword>
<feature type="transmembrane region" description="Helical" evidence="1">
    <location>
        <begin position="219"/>
        <end position="237"/>
    </location>
</feature>
<protein>
    <submittedName>
        <fullName evidence="2">Uncharacterized protein</fullName>
    </submittedName>
</protein>
<comment type="caution">
    <text evidence="2">The sequence shown here is derived from an EMBL/GenBank/DDBJ whole genome shotgun (WGS) entry which is preliminary data.</text>
</comment>
<evidence type="ECO:0000313" key="3">
    <source>
        <dbReference type="Proteomes" id="UP000235670"/>
    </source>
</evidence>
<dbReference type="OrthoDB" id="2990794at2"/>
<name>A0A2N6SEE7_9BACL</name>
<proteinExistence type="predicted"/>
<feature type="transmembrane region" description="Helical" evidence="1">
    <location>
        <begin position="277"/>
        <end position="295"/>
    </location>
</feature>
<dbReference type="Proteomes" id="UP000235670">
    <property type="component" value="Unassembled WGS sequence"/>
</dbReference>
<dbReference type="STRING" id="84135.GCA_001052115_01118"/>
<reference evidence="2 3" key="1">
    <citation type="submission" date="2017-09" db="EMBL/GenBank/DDBJ databases">
        <title>Bacterial strain isolated from the female urinary microbiota.</title>
        <authorList>
            <person name="Thomas-White K."/>
            <person name="Kumar N."/>
            <person name="Forster S."/>
            <person name="Putonti C."/>
            <person name="Lawley T."/>
            <person name="Wolfe A.J."/>
        </authorList>
    </citation>
    <scope>NUCLEOTIDE SEQUENCE [LARGE SCALE GENOMIC DNA]</scope>
    <source>
        <strain evidence="2 3">UMB0186</strain>
    </source>
</reference>
<feature type="transmembrane region" description="Helical" evidence="1">
    <location>
        <begin position="249"/>
        <end position="271"/>
    </location>
</feature>
<dbReference type="AlphaFoldDB" id="A0A2N6SEE7"/>
<feature type="transmembrane region" description="Helical" evidence="1">
    <location>
        <begin position="187"/>
        <end position="207"/>
    </location>
</feature>
<feature type="transmembrane region" description="Helical" evidence="1">
    <location>
        <begin position="336"/>
        <end position="357"/>
    </location>
</feature>
<feature type="transmembrane region" description="Helical" evidence="1">
    <location>
        <begin position="148"/>
        <end position="166"/>
    </location>
</feature>
<dbReference type="RefSeq" id="WP_102189889.1">
    <property type="nucleotide sequence ID" value="NZ_PNGT01000005.1"/>
</dbReference>
<gene>
    <name evidence="2" type="ORF">CJ218_05420</name>
</gene>
<keyword evidence="1" id="KW-0472">Membrane</keyword>
<accession>A0A2N6SEE7</accession>
<keyword evidence="1" id="KW-0812">Transmembrane</keyword>